<comment type="subcellular location">
    <subcellularLocation>
        <location evidence="1">Nucleus</location>
    </subcellularLocation>
</comment>
<keyword evidence="10" id="KW-0539">Nucleus</keyword>
<dbReference type="RefSeq" id="XP_012921704.1">
    <property type="nucleotide sequence ID" value="XM_013066250.2"/>
</dbReference>
<dbReference type="FunFam" id="3.30.160.60:FF:000135">
    <property type="entry name" value="Zinc finger protein 358"/>
    <property type="match status" value="1"/>
</dbReference>
<dbReference type="AlphaFoldDB" id="A0AAX6QLQ9"/>
<dbReference type="GO" id="GO:0005634">
    <property type="term" value="C:nucleus"/>
    <property type="evidence" value="ECO:0007669"/>
    <property type="project" value="UniProtKB-SubCell"/>
</dbReference>
<evidence type="ECO:0000313" key="16">
    <source>
        <dbReference type="Proteomes" id="UP000694906"/>
    </source>
</evidence>
<evidence type="ECO:0000256" key="11">
    <source>
        <dbReference type="ARBA" id="ARBA00053403"/>
    </source>
</evidence>
<keyword evidence="6" id="KW-0862">Zinc</keyword>
<keyword evidence="3" id="KW-0479">Metal-binding</keyword>
<dbReference type="FunFam" id="3.30.160.60:FF:002343">
    <property type="entry name" value="Zinc finger protein 33A"/>
    <property type="match status" value="1"/>
</dbReference>
<dbReference type="GO" id="GO:0006357">
    <property type="term" value="P:regulation of transcription by RNA polymerase II"/>
    <property type="evidence" value="ECO:0007669"/>
    <property type="project" value="TreeGrafter"/>
</dbReference>
<keyword evidence="7" id="KW-0805">Transcription regulation</keyword>
<feature type="domain" description="C2H2-type" evidence="14">
    <location>
        <begin position="482"/>
        <end position="509"/>
    </location>
</feature>
<dbReference type="PROSITE" id="PS00028">
    <property type="entry name" value="ZINC_FINGER_C2H2_1"/>
    <property type="match status" value="9"/>
</dbReference>
<dbReference type="GO" id="GO:0000978">
    <property type="term" value="F:RNA polymerase II cis-regulatory region sequence-specific DNA binding"/>
    <property type="evidence" value="ECO:0007669"/>
    <property type="project" value="TreeGrafter"/>
</dbReference>
<evidence type="ECO:0000256" key="8">
    <source>
        <dbReference type="ARBA" id="ARBA00023125"/>
    </source>
</evidence>
<dbReference type="KEGG" id="hgl:106007875"/>
<dbReference type="InterPro" id="IPR050589">
    <property type="entry name" value="Ikaros_C2H2-ZF"/>
</dbReference>
<evidence type="ECO:0000259" key="14">
    <source>
        <dbReference type="PROSITE" id="PS50157"/>
    </source>
</evidence>
<gene>
    <name evidence="17" type="primary">LOC106007875</name>
</gene>
<comment type="similarity">
    <text evidence="2">Belongs to the krueppel C2H2-type zinc-finger protein family.</text>
</comment>
<evidence type="ECO:0000256" key="12">
    <source>
        <dbReference type="PROSITE-ProRule" id="PRU00042"/>
    </source>
</evidence>
<dbReference type="FunFam" id="3.30.160.60:FF:001498">
    <property type="entry name" value="Zinc finger protein 404"/>
    <property type="match status" value="1"/>
</dbReference>
<dbReference type="CDD" id="cd07765">
    <property type="entry name" value="KRAB_A-box"/>
    <property type="match status" value="1"/>
</dbReference>
<dbReference type="InterPro" id="IPR036051">
    <property type="entry name" value="KRAB_dom_sf"/>
</dbReference>
<dbReference type="SUPFAM" id="SSF109640">
    <property type="entry name" value="KRAB domain (Kruppel-associated box)"/>
    <property type="match status" value="1"/>
</dbReference>
<dbReference type="PANTHER" id="PTHR24404">
    <property type="entry name" value="ZINC FINGER PROTEIN"/>
    <property type="match status" value="1"/>
</dbReference>
<evidence type="ECO:0000256" key="9">
    <source>
        <dbReference type="ARBA" id="ARBA00023163"/>
    </source>
</evidence>
<evidence type="ECO:0000256" key="3">
    <source>
        <dbReference type="ARBA" id="ARBA00022723"/>
    </source>
</evidence>
<dbReference type="Pfam" id="PF01352">
    <property type="entry name" value="KRAB"/>
    <property type="match status" value="1"/>
</dbReference>
<accession>A0AAX6QLQ9</accession>
<feature type="domain" description="C2H2-type" evidence="14">
    <location>
        <begin position="286"/>
        <end position="313"/>
    </location>
</feature>
<dbReference type="InterPro" id="IPR001909">
    <property type="entry name" value="KRAB"/>
</dbReference>
<keyword evidence="8" id="KW-0238">DNA-binding</keyword>
<feature type="domain" description="C2H2-type" evidence="14">
    <location>
        <begin position="510"/>
        <end position="537"/>
    </location>
</feature>
<sequence>MAAASRGPAQDSSSPWFLGPWRNPKPGDLSPCQPVWRGMKGALVSLQCEQVWKVIPERHQMHPCSEGTVIFEDVAVYFSWEEWDLLDETQRDLYHSVMLENLALVTSLGCLCEAEGEKTNSLLTVSAQRRPISPEKAYACEICGPVLRDILYLMEHQHCGQKQYMDGACGKQLQFTAYLHQHQKQHTGKKFFRSDVGRNLFLSSYRFEVSEKPFLCRNVGKDFLVRSNFLQQQAPHNDEKSSSRTKSTLGFPSVKSHYSWGEQMKTLSYKQALVPHQRILSKERSYMCTECGKSFSTSSSLNDHLRIHTLEKPYECGECGKCYRQSSSLITHRRVHTGIKLHQCDECGKLVSRKYDLFIHQRVHTGERPYGCSKCGKSFRHSSSLVTHQRIHTGTRPYECRKCGKSFTHSSTLLQHQRVHSGERPYECGECEKSFSQSSSLIRHQRSHTGERPYECGECQKSFSHHSSLIRHQRIHTGERPFECNQCGKSFSQSSNLNDHQRVHNGERPYECSECGKSFTFTTNLLKHQNVHKDKGLSATQVGSFLD</sequence>
<evidence type="ECO:0000256" key="10">
    <source>
        <dbReference type="ARBA" id="ARBA00023242"/>
    </source>
</evidence>
<protein>
    <submittedName>
        <fullName evidence="17">Zinc finger protein 256-like isoform X1</fullName>
    </submittedName>
</protein>
<keyword evidence="16" id="KW-1185">Reference proteome</keyword>
<dbReference type="GO" id="GO:0003700">
    <property type="term" value="F:DNA-binding transcription factor activity"/>
    <property type="evidence" value="ECO:0007669"/>
    <property type="project" value="TreeGrafter"/>
</dbReference>
<evidence type="ECO:0000313" key="17">
    <source>
        <dbReference type="RefSeq" id="XP_012921704.1"/>
    </source>
</evidence>
<dbReference type="Gene3D" id="6.10.140.140">
    <property type="match status" value="1"/>
</dbReference>
<evidence type="ECO:0000256" key="13">
    <source>
        <dbReference type="SAM" id="MobiDB-lite"/>
    </source>
</evidence>
<keyword evidence="9" id="KW-0804">Transcription</keyword>
<dbReference type="FunFam" id="3.30.160.60:FF:000200">
    <property type="entry name" value="zinc finger protein 510 isoform X2"/>
    <property type="match status" value="1"/>
</dbReference>
<dbReference type="FunFam" id="3.30.160.60:FF:001437">
    <property type="entry name" value="Zinc finger protein 594"/>
    <property type="match status" value="1"/>
</dbReference>
<dbReference type="PROSITE" id="PS50805">
    <property type="entry name" value="KRAB"/>
    <property type="match status" value="1"/>
</dbReference>
<dbReference type="Pfam" id="PF00096">
    <property type="entry name" value="zf-C2H2"/>
    <property type="match status" value="9"/>
</dbReference>
<reference evidence="17" key="1">
    <citation type="submission" date="2025-08" db="UniProtKB">
        <authorList>
            <consortium name="RefSeq"/>
        </authorList>
    </citation>
    <scope>IDENTIFICATION</scope>
</reference>
<feature type="domain" description="C2H2-type" evidence="14">
    <location>
        <begin position="398"/>
        <end position="425"/>
    </location>
</feature>
<evidence type="ECO:0000256" key="5">
    <source>
        <dbReference type="ARBA" id="ARBA00022771"/>
    </source>
</evidence>
<dbReference type="FunFam" id="3.30.160.60:FF:002026">
    <property type="entry name" value="Zinc finger protein 160"/>
    <property type="match status" value="1"/>
</dbReference>
<feature type="domain" description="C2H2-type" evidence="14">
    <location>
        <begin position="164"/>
        <end position="191"/>
    </location>
</feature>
<dbReference type="InterPro" id="IPR013087">
    <property type="entry name" value="Znf_C2H2_type"/>
</dbReference>
<evidence type="ECO:0000256" key="7">
    <source>
        <dbReference type="ARBA" id="ARBA00023015"/>
    </source>
</evidence>
<feature type="domain" description="C2H2-type" evidence="14">
    <location>
        <begin position="454"/>
        <end position="481"/>
    </location>
</feature>
<dbReference type="SMART" id="SM00349">
    <property type="entry name" value="KRAB"/>
    <property type="match status" value="1"/>
</dbReference>
<proteinExistence type="inferred from homology"/>
<feature type="domain" description="C2H2-type" evidence="14">
    <location>
        <begin position="314"/>
        <end position="341"/>
    </location>
</feature>
<evidence type="ECO:0000256" key="1">
    <source>
        <dbReference type="ARBA" id="ARBA00004123"/>
    </source>
</evidence>
<keyword evidence="4" id="KW-0677">Repeat</keyword>
<dbReference type="FunFam" id="3.30.160.60:FF:002770">
    <property type="entry name" value="ZNF256 isoform 1"/>
    <property type="match status" value="1"/>
</dbReference>
<feature type="region of interest" description="Disordered" evidence="13">
    <location>
        <begin position="1"/>
        <end position="22"/>
    </location>
</feature>
<feature type="domain" description="C2H2-type" evidence="14">
    <location>
        <begin position="426"/>
        <end position="453"/>
    </location>
</feature>
<organism evidence="16 17">
    <name type="scientific">Heterocephalus glaber</name>
    <name type="common">Naked mole rat</name>
    <dbReference type="NCBI Taxonomy" id="10181"/>
    <lineage>
        <taxon>Eukaryota</taxon>
        <taxon>Metazoa</taxon>
        <taxon>Chordata</taxon>
        <taxon>Craniata</taxon>
        <taxon>Vertebrata</taxon>
        <taxon>Euteleostomi</taxon>
        <taxon>Mammalia</taxon>
        <taxon>Eutheria</taxon>
        <taxon>Euarchontoglires</taxon>
        <taxon>Glires</taxon>
        <taxon>Rodentia</taxon>
        <taxon>Hystricomorpha</taxon>
        <taxon>Bathyergidae</taxon>
        <taxon>Heterocephalus</taxon>
    </lineage>
</organism>
<comment type="function">
    <text evidence="11">May have a role during differentiation processes.</text>
</comment>
<dbReference type="FunFam" id="3.30.160.60:FF:000249">
    <property type="entry name" value="Zinc finger protein 154"/>
    <property type="match status" value="1"/>
</dbReference>
<evidence type="ECO:0000256" key="4">
    <source>
        <dbReference type="ARBA" id="ARBA00022737"/>
    </source>
</evidence>
<dbReference type="GO" id="GO:0045892">
    <property type="term" value="P:negative regulation of DNA-templated transcription"/>
    <property type="evidence" value="ECO:0007669"/>
    <property type="project" value="UniProtKB-ARBA"/>
</dbReference>
<evidence type="ECO:0000256" key="6">
    <source>
        <dbReference type="ARBA" id="ARBA00022833"/>
    </source>
</evidence>
<dbReference type="PROSITE" id="PS50157">
    <property type="entry name" value="ZINC_FINGER_C2H2_2"/>
    <property type="match status" value="10"/>
</dbReference>
<dbReference type="FunFam" id="3.30.160.60:FF:000281">
    <property type="entry name" value="Zinc finger protein 558 isoform X1"/>
    <property type="match status" value="1"/>
</dbReference>
<dbReference type="PANTHER" id="PTHR24404:SF114">
    <property type="entry name" value="KLUMPFUSS, ISOFORM B-RELATED"/>
    <property type="match status" value="1"/>
</dbReference>
<keyword evidence="5 12" id="KW-0863">Zinc-finger</keyword>
<dbReference type="GO" id="GO:0008270">
    <property type="term" value="F:zinc ion binding"/>
    <property type="evidence" value="ECO:0007669"/>
    <property type="project" value="UniProtKB-KW"/>
</dbReference>
<feature type="domain" description="C2H2-type" evidence="14">
    <location>
        <begin position="342"/>
        <end position="369"/>
    </location>
</feature>
<dbReference type="Gene3D" id="3.30.160.60">
    <property type="entry name" value="Classic Zinc Finger"/>
    <property type="match status" value="10"/>
</dbReference>
<dbReference type="InterPro" id="IPR036236">
    <property type="entry name" value="Znf_C2H2_sf"/>
</dbReference>
<name>A0AAX6QLQ9_HETGA</name>
<dbReference type="SMART" id="SM00355">
    <property type="entry name" value="ZnF_C2H2"/>
    <property type="match status" value="10"/>
</dbReference>
<feature type="domain" description="C2H2-type" evidence="14">
    <location>
        <begin position="370"/>
        <end position="397"/>
    </location>
</feature>
<evidence type="ECO:0000259" key="15">
    <source>
        <dbReference type="PROSITE" id="PS50805"/>
    </source>
</evidence>
<dbReference type="SUPFAM" id="SSF57667">
    <property type="entry name" value="beta-beta-alpha zinc fingers"/>
    <property type="match status" value="6"/>
</dbReference>
<dbReference type="GeneID" id="106007875"/>
<evidence type="ECO:0000256" key="2">
    <source>
        <dbReference type="ARBA" id="ARBA00006991"/>
    </source>
</evidence>
<dbReference type="Proteomes" id="UP000694906">
    <property type="component" value="Unplaced"/>
</dbReference>
<feature type="domain" description="KRAB" evidence="15">
    <location>
        <begin position="69"/>
        <end position="144"/>
    </location>
</feature>